<evidence type="ECO:0000259" key="6">
    <source>
        <dbReference type="Pfam" id="PF04101"/>
    </source>
</evidence>
<dbReference type="OrthoDB" id="9814973at2"/>
<dbReference type="InterPro" id="IPR039042">
    <property type="entry name" value="Alg13-like"/>
</dbReference>
<dbReference type="EMBL" id="QPEX01000030">
    <property type="protein sequence ID" value="RCS46350.1"/>
    <property type="molecule type" value="Genomic_DNA"/>
</dbReference>
<comment type="similarity">
    <text evidence="2">Belongs to the glycosyltransferase 28 family.</text>
</comment>
<accession>A0A368KPD4</accession>
<evidence type="ECO:0000256" key="3">
    <source>
        <dbReference type="ARBA" id="ARBA00022676"/>
    </source>
</evidence>
<protein>
    <recommendedName>
        <fullName evidence="6">Glycosyl transferase family 28 C-terminal domain-containing protein</fullName>
    </recommendedName>
</protein>
<dbReference type="GO" id="GO:0016758">
    <property type="term" value="F:hexosyltransferase activity"/>
    <property type="evidence" value="ECO:0007669"/>
    <property type="project" value="InterPro"/>
</dbReference>
<sequence>MIFVTVGNMDPFDRLIKSMDEWAGDQPTKVEILAQIGTGTYRPQHLEFVDFLTPGQYREAFNRADLVVSHAGMGSIITALESYKPMVIMPKLASLGEQRNEHQLATAKRFKRSALIQVAYDAEELFQKLSEAATSDEATVSLQKQAWPPDASLINFVRGFLTTPAATRSAQDQARSVIRETAS</sequence>
<reference evidence="7 8" key="1">
    <citation type="submission" date="2018-07" db="EMBL/GenBank/DDBJ databases">
        <title>Comparative genomes isolates from brazilian mangrove.</title>
        <authorList>
            <person name="De Araujo J.E."/>
            <person name="Taketani R.G."/>
            <person name="Silva M.C.P."/>
            <person name="Lourenco M.V."/>
            <person name="Oliveira V.M."/>
            <person name="Andreote F.D."/>
        </authorList>
    </citation>
    <scope>NUCLEOTIDE SEQUENCE [LARGE SCALE GENOMIC DNA]</scope>
    <source>
        <strain evidence="7 8">HEX PRIS-MGV</strain>
    </source>
</reference>
<dbReference type="GO" id="GO:0006488">
    <property type="term" value="P:dolichol-linked oligosaccharide biosynthetic process"/>
    <property type="evidence" value="ECO:0007669"/>
    <property type="project" value="InterPro"/>
</dbReference>
<feature type="domain" description="Glycosyl transferase family 28 C-terminal" evidence="6">
    <location>
        <begin position="1"/>
        <end position="141"/>
    </location>
</feature>
<name>A0A368KPD4_9BACT</name>
<evidence type="ECO:0000256" key="1">
    <source>
        <dbReference type="ARBA" id="ARBA00004240"/>
    </source>
</evidence>
<dbReference type="Pfam" id="PF04101">
    <property type="entry name" value="Glyco_tran_28_C"/>
    <property type="match status" value="1"/>
</dbReference>
<evidence type="ECO:0000313" key="7">
    <source>
        <dbReference type="EMBL" id="RCS46350.1"/>
    </source>
</evidence>
<evidence type="ECO:0000256" key="4">
    <source>
        <dbReference type="ARBA" id="ARBA00022679"/>
    </source>
</evidence>
<evidence type="ECO:0000256" key="5">
    <source>
        <dbReference type="ARBA" id="ARBA00022824"/>
    </source>
</evidence>
<dbReference type="InterPro" id="IPR007235">
    <property type="entry name" value="Glyco_trans_28_C"/>
</dbReference>
<dbReference type="Proteomes" id="UP000253562">
    <property type="component" value="Unassembled WGS sequence"/>
</dbReference>
<dbReference type="SUPFAM" id="SSF53756">
    <property type="entry name" value="UDP-Glycosyltransferase/glycogen phosphorylase"/>
    <property type="match status" value="1"/>
</dbReference>
<proteinExistence type="inferred from homology"/>
<gene>
    <name evidence="7" type="ORF">DTL42_15390</name>
</gene>
<dbReference type="PANTHER" id="PTHR12867:SF6">
    <property type="entry name" value="N-ACETYLGLUCOSAMINYLDIPHOSPHODOLICHOL N-ACETYLGLUCOSAMINYLTRANSFERASE"/>
    <property type="match status" value="1"/>
</dbReference>
<keyword evidence="3" id="KW-0328">Glycosyltransferase</keyword>
<organism evidence="7 8">
    <name type="scientific">Bremerella cremea</name>
    <dbReference type="NCBI Taxonomy" id="1031537"/>
    <lineage>
        <taxon>Bacteria</taxon>
        <taxon>Pseudomonadati</taxon>
        <taxon>Planctomycetota</taxon>
        <taxon>Planctomycetia</taxon>
        <taxon>Pirellulales</taxon>
        <taxon>Pirellulaceae</taxon>
        <taxon>Bremerella</taxon>
    </lineage>
</organism>
<evidence type="ECO:0000256" key="2">
    <source>
        <dbReference type="ARBA" id="ARBA00006962"/>
    </source>
</evidence>
<evidence type="ECO:0000313" key="8">
    <source>
        <dbReference type="Proteomes" id="UP000253562"/>
    </source>
</evidence>
<dbReference type="Gene3D" id="3.40.50.2000">
    <property type="entry name" value="Glycogen Phosphorylase B"/>
    <property type="match status" value="1"/>
</dbReference>
<dbReference type="PANTHER" id="PTHR12867">
    <property type="entry name" value="GLYCOSYL TRANSFERASE-RELATED"/>
    <property type="match status" value="1"/>
</dbReference>
<dbReference type="RefSeq" id="WP_114369619.1">
    <property type="nucleotide sequence ID" value="NZ_QPEX01000030.1"/>
</dbReference>
<keyword evidence="5" id="KW-0256">Endoplasmic reticulum</keyword>
<keyword evidence="4" id="KW-0808">Transferase</keyword>
<dbReference type="AlphaFoldDB" id="A0A368KPD4"/>
<comment type="caution">
    <text evidence="7">The sequence shown here is derived from an EMBL/GenBank/DDBJ whole genome shotgun (WGS) entry which is preliminary data.</text>
</comment>
<comment type="subcellular location">
    <subcellularLocation>
        <location evidence="1">Endoplasmic reticulum</location>
    </subcellularLocation>
</comment>